<dbReference type="Proteomes" id="UP000186955">
    <property type="component" value="Unassembled WGS sequence"/>
</dbReference>
<evidence type="ECO:0000313" key="1">
    <source>
        <dbReference type="EMBL" id="OKP10490.1"/>
    </source>
</evidence>
<accession>A0A1Q5UDE8</accession>
<proteinExistence type="predicted"/>
<sequence>MNRNGMRSYIALQGTDVLSAIRGSEDLLDQTILKDMFETTTTTKALQIPFSNEFSVSGHLKSPENDEGS</sequence>
<gene>
    <name evidence="1" type="ORF">PENSUB_4095</name>
</gene>
<organism evidence="1 2">
    <name type="scientific">Penicillium subrubescens</name>
    <dbReference type="NCBI Taxonomy" id="1316194"/>
    <lineage>
        <taxon>Eukaryota</taxon>
        <taxon>Fungi</taxon>
        <taxon>Dikarya</taxon>
        <taxon>Ascomycota</taxon>
        <taxon>Pezizomycotina</taxon>
        <taxon>Eurotiomycetes</taxon>
        <taxon>Eurotiomycetidae</taxon>
        <taxon>Eurotiales</taxon>
        <taxon>Aspergillaceae</taxon>
        <taxon>Penicillium</taxon>
    </lineage>
</organism>
<dbReference type="AlphaFoldDB" id="A0A1Q5UDE8"/>
<evidence type="ECO:0000313" key="2">
    <source>
        <dbReference type="Proteomes" id="UP000186955"/>
    </source>
</evidence>
<protein>
    <submittedName>
        <fullName evidence="1">Uncharacterized protein</fullName>
    </submittedName>
</protein>
<name>A0A1Q5UDE8_9EURO</name>
<reference evidence="1 2" key="1">
    <citation type="submission" date="2016-10" db="EMBL/GenBank/DDBJ databases">
        <title>Genome sequence of the ascomycete fungus Penicillium subrubescens.</title>
        <authorList>
            <person name="De Vries R.P."/>
            <person name="Peng M."/>
            <person name="Dilokpimol A."/>
            <person name="Hilden K."/>
            <person name="Makela M.R."/>
            <person name="Grigoriev I."/>
            <person name="Riley R."/>
            <person name="Granchi Z."/>
        </authorList>
    </citation>
    <scope>NUCLEOTIDE SEQUENCE [LARGE SCALE GENOMIC DNA]</scope>
    <source>
        <strain evidence="1 2">CBS 132785</strain>
    </source>
</reference>
<comment type="caution">
    <text evidence="1">The sequence shown here is derived from an EMBL/GenBank/DDBJ whole genome shotgun (WGS) entry which is preliminary data.</text>
</comment>
<keyword evidence="2" id="KW-1185">Reference proteome</keyword>
<dbReference type="EMBL" id="MNBE01000316">
    <property type="protein sequence ID" value="OKP10490.1"/>
    <property type="molecule type" value="Genomic_DNA"/>
</dbReference>